<sequence>MKQLFVTRVLRYASDGVMVLYPDGTIAFLNPSGFRLLGLQEKYAVWDWPT</sequence>
<name>A0A9D1A281_9FIRM</name>
<comment type="caution">
    <text evidence="1">The sequence shown here is derived from an EMBL/GenBank/DDBJ whole genome shotgun (WGS) entry which is preliminary data.</text>
</comment>
<reference evidence="1" key="2">
    <citation type="journal article" date="2021" name="PeerJ">
        <title>Extensive microbial diversity within the chicken gut microbiome revealed by metagenomics and culture.</title>
        <authorList>
            <person name="Gilroy R."/>
            <person name="Ravi A."/>
            <person name="Getino M."/>
            <person name="Pursley I."/>
            <person name="Horton D.L."/>
            <person name="Alikhan N.F."/>
            <person name="Baker D."/>
            <person name="Gharbi K."/>
            <person name="Hall N."/>
            <person name="Watson M."/>
            <person name="Adriaenssens E.M."/>
            <person name="Foster-Nyarko E."/>
            <person name="Jarju S."/>
            <person name="Secka A."/>
            <person name="Antonio M."/>
            <person name="Oren A."/>
            <person name="Chaudhuri R.R."/>
            <person name="La Ragione R."/>
            <person name="Hildebrand F."/>
            <person name="Pallen M.J."/>
        </authorList>
    </citation>
    <scope>NUCLEOTIDE SEQUENCE</scope>
    <source>
        <strain evidence="1">CHK180-2868</strain>
    </source>
</reference>
<evidence type="ECO:0000313" key="1">
    <source>
        <dbReference type="EMBL" id="HIR04707.1"/>
    </source>
</evidence>
<dbReference type="Proteomes" id="UP000824250">
    <property type="component" value="Unassembled WGS sequence"/>
</dbReference>
<organism evidence="1 2">
    <name type="scientific">Candidatus Copromonas faecavium</name>
    <name type="common">nom. illeg.</name>
    <dbReference type="NCBI Taxonomy" id="2840740"/>
    <lineage>
        <taxon>Bacteria</taxon>
        <taxon>Bacillati</taxon>
        <taxon>Bacillota</taxon>
        <taxon>Clostridia</taxon>
        <taxon>Lachnospirales</taxon>
        <taxon>Lachnospiraceae</taxon>
        <taxon>Candidatus Copromonas (nom. illeg.)</taxon>
    </lineage>
</organism>
<accession>A0A9D1A281</accession>
<dbReference type="SUPFAM" id="SSF55785">
    <property type="entry name" value="PYP-like sensor domain (PAS domain)"/>
    <property type="match status" value="1"/>
</dbReference>
<proteinExistence type="predicted"/>
<dbReference type="EMBL" id="DVGC01000007">
    <property type="protein sequence ID" value="HIR04707.1"/>
    <property type="molecule type" value="Genomic_DNA"/>
</dbReference>
<protein>
    <recommendedName>
        <fullName evidence="3">PAS domain-containing protein</fullName>
    </recommendedName>
</protein>
<reference evidence="1" key="1">
    <citation type="submission" date="2020-10" db="EMBL/GenBank/DDBJ databases">
        <authorList>
            <person name="Gilroy R."/>
        </authorList>
    </citation>
    <scope>NUCLEOTIDE SEQUENCE</scope>
    <source>
        <strain evidence="1">CHK180-2868</strain>
    </source>
</reference>
<evidence type="ECO:0008006" key="3">
    <source>
        <dbReference type="Google" id="ProtNLM"/>
    </source>
</evidence>
<evidence type="ECO:0000313" key="2">
    <source>
        <dbReference type="Proteomes" id="UP000824250"/>
    </source>
</evidence>
<dbReference type="AlphaFoldDB" id="A0A9D1A281"/>
<dbReference type="InterPro" id="IPR035965">
    <property type="entry name" value="PAS-like_dom_sf"/>
</dbReference>
<gene>
    <name evidence="1" type="ORF">IAB28_01890</name>
</gene>